<evidence type="ECO:0000256" key="3">
    <source>
        <dbReference type="ARBA" id="ARBA00022692"/>
    </source>
</evidence>
<accession>A0AAV9GU88</accession>
<feature type="transmembrane region" description="Helical" evidence="7">
    <location>
        <begin position="62"/>
        <end position="83"/>
    </location>
</feature>
<dbReference type="GO" id="GO:1905135">
    <property type="term" value="P:biotin import across plasma membrane"/>
    <property type="evidence" value="ECO:0007669"/>
    <property type="project" value="TreeGrafter"/>
</dbReference>
<evidence type="ECO:0000256" key="7">
    <source>
        <dbReference type="SAM" id="Phobius"/>
    </source>
</evidence>
<sequence length="547" mass="60736">MADKGRDPSAGGGDEPQVEVLRPSDDAQLEAYPRADQAEIQEFEVERVEKVYRKLDLRIIPAFWVLYFLCSAIRSNIGIAQTMNRDVGHDLMTVLGLTARDTSTTLTLFYVSYVLFDLPSNLIMSKLSPRAWMARIVFAVGLIGTCFAAARAAWSVKLLRFLLGVVTAGMWPGMAYYLTLFYPPSRTGKRIGMYFTASQVSAAVVGLVSAGFQKMDGLGGLVGFRWMFLIYGLLGMVLGVALLWWLPDRPLAPGETRTRSKWLKWLPMSPEALSGEDAVVHYHDLRRVYHARSWNLKDLGHVLIDWRLWPLVLMYFGVVGVGIGTQLYGNLIIASINDKFTGIQISLLFAPIWMMDFCAILLVTPISDRFHKYRALFFSGAVCIQIAGLLTTTFALSNPWARYGGLLMIGFGLGPTVPICMTWTNEIFQKRHREVGVAAASALVSGLGNLGSITTTYALYTGWPEDAVKGPHQYRRSNFTMIGILCISIASSIVMTALLKIFGNEPSQKISGDNNSASDASDEYLDGAARREVHQRGFSRMWWSKPS</sequence>
<keyword evidence="5 7" id="KW-0472">Membrane</keyword>
<evidence type="ECO:0000313" key="10">
    <source>
        <dbReference type="Proteomes" id="UP001321760"/>
    </source>
</evidence>
<comment type="subcellular location">
    <subcellularLocation>
        <location evidence="1">Membrane</location>
        <topology evidence="1">Multi-pass membrane protein</topology>
    </subcellularLocation>
</comment>
<dbReference type="GO" id="GO:0005886">
    <property type="term" value="C:plasma membrane"/>
    <property type="evidence" value="ECO:0007669"/>
    <property type="project" value="TreeGrafter"/>
</dbReference>
<dbReference type="Proteomes" id="UP001321760">
    <property type="component" value="Unassembled WGS sequence"/>
</dbReference>
<feature type="transmembrane region" description="Helical" evidence="7">
    <location>
        <begin position="136"/>
        <end position="154"/>
    </location>
</feature>
<keyword evidence="4 7" id="KW-1133">Transmembrane helix</keyword>
<keyword evidence="3 7" id="KW-0812">Transmembrane</keyword>
<comment type="caution">
    <text evidence="9">The sequence shown here is derived from an EMBL/GenBank/DDBJ whole genome shotgun (WGS) entry which is preliminary data.</text>
</comment>
<evidence type="ECO:0000256" key="2">
    <source>
        <dbReference type="ARBA" id="ARBA00022448"/>
    </source>
</evidence>
<feature type="region of interest" description="Disordered" evidence="6">
    <location>
        <begin position="1"/>
        <end position="20"/>
    </location>
</feature>
<feature type="transmembrane region" description="Helical" evidence="7">
    <location>
        <begin position="103"/>
        <end position="124"/>
    </location>
</feature>
<dbReference type="SUPFAM" id="SSF103473">
    <property type="entry name" value="MFS general substrate transporter"/>
    <property type="match status" value="1"/>
</dbReference>
<protein>
    <submittedName>
        <fullName evidence="9">Major facilitator superfamily domain-containing protein</fullName>
    </submittedName>
</protein>
<feature type="transmembrane region" description="Helical" evidence="7">
    <location>
        <begin position="342"/>
        <end position="363"/>
    </location>
</feature>
<dbReference type="PANTHER" id="PTHR43791">
    <property type="entry name" value="PERMEASE-RELATED"/>
    <property type="match status" value="1"/>
</dbReference>
<keyword evidence="2" id="KW-0813">Transport</keyword>
<dbReference type="PANTHER" id="PTHR43791:SF33">
    <property type="entry name" value="VITAMIN H TRANSPORTER 1"/>
    <property type="match status" value="1"/>
</dbReference>
<feature type="domain" description="Major facilitator superfamily (MFS) profile" evidence="8">
    <location>
        <begin position="59"/>
        <end position="508"/>
    </location>
</feature>
<dbReference type="Gene3D" id="1.20.1250.20">
    <property type="entry name" value="MFS general substrate transporter like domains"/>
    <property type="match status" value="2"/>
</dbReference>
<organism evidence="9 10">
    <name type="scientific">Podospora aff. communis PSN243</name>
    <dbReference type="NCBI Taxonomy" id="3040156"/>
    <lineage>
        <taxon>Eukaryota</taxon>
        <taxon>Fungi</taxon>
        <taxon>Dikarya</taxon>
        <taxon>Ascomycota</taxon>
        <taxon>Pezizomycotina</taxon>
        <taxon>Sordariomycetes</taxon>
        <taxon>Sordariomycetidae</taxon>
        <taxon>Sordariales</taxon>
        <taxon>Podosporaceae</taxon>
        <taxon>Podospora</taxon>
    </lineage>
</organism>
<dbReference type="InterPro" id="IPR011701">
    <property type="entry name" value="MFS"/>
</dbReference>
<reference evidence="9" key="1">
    <citation type="journal article" date="2023" name="Mol. Phylogenet. Evol.">
        <title>Genome-scale phylogeny and comparative genomics of the fungal order Sordariales.</title>
        <authorList>
            <person name="Hensen N."/>
            <person name="Bonometti L."/>
            <person name="Westerberg I."/>
            <person name="Brannstrom I.O."/>
            <person name="Guillou S."/>
            <person name="Cros-Aarteil S."/>
            <person name="Calhoun S."/>
            <person name="Haridas S."/>
            <person name="Kuo A."/>
            <person name="Mondo S."/>
            <person name="Pangilinan J."/>
            <person name="Riley R."/>
            <person name="LaButti K."/>
            <person name="Andreopoulos B."/>
            <person name="Lipzen A."/>
            <person name="Chen C."/>
            <person name="Yan M."/>
            <person name="Daum C."/>
            <person name="Ng V."/>
            <person name="Clum A."/>
            <person name="Steindorff A."/>
            <person name="Ohm R.A."/>
            <person name="Martin F."/>
            <person name="Silar P."/>
            <person name="Natvig D.O."/>
            <person name="Lalanne C."/>
            <person name="Gautier V."/>
            <person name="Ament-Velasquez S.L."/>
            <person name="Kruys A."/>
            <person name="Hutchinson M.I."/>
            <person name="Powell A.J."/>
            <person name="Barry K."/>
            <person name="Miller A.N."/>
            <person name="Grigoriev I.V."/>
            <person name="Debuchy R."/>
            <person name="Gladieux P."/>
            <person name="Hiltunen Thoren M."/>
            <person name="Johannesson H."/>
        </authorList>
    </citation>
    <scope>NUCLEOTIDE SEQUENCE</scope>
    <source>
        <strain evidence="9">PSN243</strain>
    </source>
</reference>
<dbReference type="FunFam" id="1.20.1250.20:FF:000278">
    <property type="entry name" value="Putative MFS transporter"/>
    <property type="match status" value="1"/>
</dbReference>
<evidence type="ECO:0000259" key="8">
    <source>
        <dbReference type="PROSITE" id="PS50850"/>
    </source>
</evidence>
<dbReference type="GO" id="GO:0015225">
    <property type="term" value="F:biotin transmembrane transporter activity"/>
    <property type="evidence" value="ECO:0007669"/>
    <property type="project" value="TreeGrafter"/>
</dbReference>
<feature type="transmembrane region" description="Helical" evidence="7">
    <location>
        <begin position="479"/>
        <end position="499"/>
    </location>
</feature>
<feature type="transmembrane region" description="Helical" evidence="7">
    <location>
        <begin position="403"/>
        <end position="423"/>
    </location>
</feature>
<evidence type="ECO:0000256" key="1">
    <source>
        <dbReference type="ARBA" id="ARBA00004141"/>
    </source>
</evidence>
<dbReference type="PROSITE" id="PS50850">
    <property type="entry name" value="MFS"/>
    <property type="match status" value="1"/>
</dbReference>
<reference evidence="9" key="2">
    <citation type="submission" date="2023-05" db="EMBL/GenBank/DDBJ databases">
        <authorList>
            <consortium name="Lawrence Berkeley National Laboratory"/>
            <person name="Steindorff A."/>
            <person name="Hensen N."/>
            <person name="Bonometti L."/>
            <person name="Westerberg I."/>
            <person name="Brannstrom I.O."/>
            <person name="Guillou S."/>
            <person name="Cros-Aarteil S."/>
            <person name="Calhoun S."/>
            <person name="Haridas S."/>
            <person name="Kuo A."/>
            <person name="Mondo S."/>
            <person name="Pangilinan J."/>
            <person name="Riley R."/>
            <person name="Labutti K."/>
            <person name="Andreopoulos B."/>
            <person name="Lipzen A."/>
            <person name="Chen C."/>
            <person name="Yanf M."/>
            <person name="Daum C."/>
            <person name="Ng V."/>
            <person name="Clum A."/>
            <person name="Ohm R."/>
            <person name="Martin F."/>
            <person name="Silar P."/>
            <person name="Natvig D."/>
            <person name="Lalanne C."/>
            <person name="Gautier V."/>
            <person name="Ament-Velasquez S.L."/>
            <person name="Kruys A."/>
            <person name="Hutchinson M.I."/>
            <person name="Powell A.J."/>
            <person name="Barry K."/>
            <person name="Miller A.N."/>
            <person name="Grigoriev I.V."/>
            <person name="Debuchy R."/>
            <person name="Gladieux P."/>
            <person name="Thoren M.H."/>
            <person name="Johannesson H."/>
        </authorList>
    </citation>
    <scope>NUCLEOTIDE SEQUENCE</scope>
    <source>
        <strain evidence="9">PSN243</strain>
    </source>
</reference>
<dbReference type="InterPro" id="IPR036259">
    <property type="entry name" value="MFS_trans_sf"/>
</dbReference>
<proteinExistence type="predicted"/>
<name>A0AAV9GU88_9PEZI</name>
<evidence type="ECO:0000313" key="9">
    <source>
        <dbReference type="EMBL" id="KAK4451855.1"/>
    </source>
</evidence>
<feature type="transmembrane region" description="Helical" evidence="7">
    <location>
        <begin position="191"/>
        <end position="212"/>
    </location>
</feature>
<evidence type="ECO:0000256" key="5">
    <source>
        <dbReference type="ARBA" id="ARBA00023136"/>
    </source>
</evidence>
<dbReference type="InterPro" id="IPR020846">
    <property type="entry name" value="MFS_dom"/>
</dbReference>
<dbReference type="GO" id="GO:1901604">
    <property type="term" value="F:dethiobiotin transmembrane transporter activity"/>
    <property type="evidence" value="ECO:0007669"/>
    <property type="project" value="TreeGrafter"/>
</dbReference>
<dbReference type="FunFam" id="1.20.1250.20:FF:000399">
    <property type="entry name" value="MFS general substrate transporter"/>
    <property type="match status" value="1"/>
</dbReference>
<gene>
    <name evidence="9" type="ORF">QBC34DRAFT_44858</name>
</gene>
<feature type="transmembrane region" description="Helical" evidence="7">
    <location>
        <begin position="375"/>
        <end position="397"/>
    </location>
</feature>
<dbReference type="Pfam" id="PF07690">
    <property type="entry name" value="MFS_1"/>
    <property type="match status" value="1"/>
</dbReference>
<dbReference type="AlphaFoldDB" id="A0AAV9GU88"/>
<feature type="transmembrane region" description="Helical" evidence="7">
    <location>
        <begin position="160"/>
        <end position="179"/>
    </location>
</feature>
<feature type="transmembrane region" description="Helical" evidence="7">
    <location>
        <begin position="435"/>
        <end position="459"/>
    </location>
</feature>
<feature type="transmembrane region" description="Helical" evidence="7">
    <location>
        <begin position="224"/>
        <end position="246"/>
    </location>
</feature>
<dbReference type="GO" id="GO:0015295">
    <property type="term" value="F:solute:proton symporter activity"/>
    <property type="evidence" value="ECO:0007669"/>
    <property type="project" value="TreeGrafter"/>
</dbReference>
<evidence type="ECO:0000256" key="6">
    <source>
        <dbReference type="SAM" id="MobiDB-lite"/>
    </source>
</evidence>
<evidence type="ECO:0000256" key="4">
    <source>
        <dbReference type="ARBA" id="ARBA00022989"/>
    </source>
</evidence>
<dbReference type="EMBL" id="MU865926">
    <property type="protein sequence ID" value="KAK4451855.1"/>
    <property type="molecule type" value="Genomic_DNA"/>
</dbReference>
<keyword evidence="10" id="KW-1185">Reference proteome</keyword>
<feature type="transmembrane region" description="Helical" evidence="7">
    <location>
        <begin position="312"/>
        <end position="336"/>
    </location>
</feature>